<dbReference type="AlphaFoldDB" id="A0A1N7KFL8"/>
<dbReference type="EMBL" id="FTOQ01000001">
    <property type="protein sequence ID" value="SIS60264.1"/>
    <property type="molecule type" value="Genomic_DNA"/>
</dbReference>
<name>A0A1N7KFL8_9RHOB</name>
<dbReference type="Proteomes" id="UP000186684">
    <property type="component" value="Unassembled WGS sequence"/>
</dbReference>
<organism evidence="1 2">
    <name type="scientific">Roseivivax lentus</name>
    <dbReference type="NCBI Taxonomy" id="633194"/>
    <lineage>
        <taxon>Bacteria</taxon>
        <taxon>Pseudomonadati</taxon>
        <taxon>Pseudomonadota</taxon>
        <taxon>Alphaproteobacteria</taxon>
        <taxon>Rhodobacterales</taxon>
        <taxon>Roseobacteraceae</taxon>
        <taxon>Roseivivax</taxon>
    </lineage>
</organism>
<evidence type="ECO:0000313" key="1">
    <source>
        <dbReference type="EMBL" id="SIS60264.1"/>
    </source>
</evidence>
<dbReference type="STRING" id="633194.SAMN05421759_101704"/>
<keyword evidence="2" id="KW-1185">Reference proteome</keyword>
<accession>A0A1N7KFL8</accession>
<evidence type="ECO:0000313" key="2">
    <source>
        <dbReference type="Proteomes" id="UP000186684"/>
    </source>
</evidence>
<sequence>MGAQSLQFRFQAGDFFLVEVGPMSQRLGARPTCAPGGPVSQIAQRVIDHVLVSLQCRARAWHAFRDGLHRHTPWVDRIAEVSCKFPNGVANPCFERLAA</sequence>
<proteinExistence type="predicted"/>
<protein>
    <submittedName>
        <fullName evidence="1">Uncharacterized protein</fullName>
    </submittedName>
</protein>
<reference evidence="2" key="1">
    <citation type="submission" date="2017-01" db="EMBL/GenBank/DDBJ databases">
        <authorList>
            <person name="Varghese N."/>
            <person name="Submissions S."/>
        </authorList>
    </citation>
    <scope>NUCLEOTIDE SEQUENCE [LARGE SCALE GENOMIC DNA]</scope>
    <source>
        <strain evidence="2">DSM 29430</strain>
    </source>
</reference>
<gene>
    <name evidence="1" type="ORF">SAMN05421759_101704</name>
</gene>